<evidence type="ECO:0000256" key="1">
    <source>
        <dbReference type="ARBA" id="ARBA00006738"/>
    </source>
</evidence>
<dbReference type="Gene3D" id="3.40.1350.10">
    <property type="match status" value="1"/>
</dbReference>
<sequence>MSAGTARPERQAAYRRGHRAEWLALGALMLRGYRPLGRRVSLAGGEIDLIVRRGDTIVFVEVKARATLDEARLAINAVKRRRFSRAVRAWVTRHPWSAPMTLRADAVFVGGRRWPEHCPAAFEIEGL</sequence>
<dbReference type="PANTHER" id="PTHR34039:SF1">
    <property type="entry name" value="UPF0102 PROTEIN YRAN"/>
    <property type="match status" value="1"/>
</dbReference>
<accession>A0ABU0I3C1</accession>
<dbReference type="InterPro" id="IPR003509">
    <property type="entry name" value="UPF0102_YraN-like"/>
</dbReference>
<dbReference type="InterPro" id="IPR011856">
    <property type="entry name" value="tRNA_endonuc-like_dom_sf"/>
</dbReference>
<evidence type="ECO:0000256" key="2">
    <source>
        <dbReference type="HAMAP-Rule" id="MF_00048"/>
    </source>
</evidence>
<dbReference type="Proteomes" id="UP001231124">
    <property type="component" value="Unassembled WGS sequence"/>
</dbReference>
<dbReference type="HAMAP" id="MF_00048">
    <property type="entry name" value="UPF0102"/>
    <property type="match status" value="1"/>
</dbReference>
<reference evidence="3 4" key="1">
    <citation type="submission" date="2023-07" db="EMBL/GenBank/DDBJ databases">
        <title>Genomic Encyclopedia of Type Strains, Phase IV (KMG-IV): sequencing the most valuable type-strain genomes for metagenomic binning, comparative biology and taxonomic classification.</title>
        <authorList>
            <person name="Goeker M."/>
        </authorList>
    </citation>
    <scope>NUCLEOTIDE SEQUENCE [LARGE SCALE GENOMIC DNA]</scope>
    <source>
        <strain evidence="3 4">DSM 19013</strain>
    </source>
</reference>
<dbReference type="SUPFAM" id="SSF52980">
    <property type="entry name" value="Restriction endonuclease-like"/>
    <property type="match status" value="1"/>
</dbReference>
<dbReference type="NCBIfam" id="NF011272">
    <property type="entry name" value="PRK14679.1"/>
    <property type="match status" value="1"/>
</dbReference>
<keyword evidence="3" id="KW-0255">Endonuclease</keyword>
<dbReference type="PANTHER" id="PTHR34039">
    <property type="entry name" value="UPF0102 PROTEIN YRAN"/>
    <property type="match status" value="1"/>
</dbReference>
<dbReference type="GO" id="GO:0004519">
    <property type="term" value="F:endonuclease activity"/>
    <property type="evidence" value="ECO:0007669"/>
    <property type="project" value="UniProtKB-KW"/>
</dbReference>
<proteinExistence type="inferred from homology"/>
<evidence type="ECO:0000313" key="4">
    <source>
        <dbReference type="Proteomes" id="UP001231124"/>
    </source>
</evidence>
<gene>
    <name evidence="3" type="ORF">QO012_003618</name>
</gene>
<organism evidence="3 4">
    <name type="scientific">Methylobacterium aerolatum</name>
    <dbReference type="NCBI Taxonomy" id="418708"/>
    <lineage>
        <taxon>Bacteria</taxon>
        <taxon>Pseudomonadati</taxon>
        <taxon>Pseudomonadota</taxon>
        <taxon>Alphaproteobacteria</taxon>
        <taxon>Hyphomicrobiales</taxon>
        <taxon>Methylobacteriaceae</taxon>
        <taxon>Methylobacterium</taxon>
    </lineage>
</organism>
<protein>
    <recommendedName>
        <fullName evidence="2">UPF0102 protein QO012_003618</fullName>
    </recommendedName>
</protein>
<comment type="caution">
    <text evidence="3">The sequence shown here is derived from an EMBL/GenBank/DDBJ whole genome shotgun (WGS) entry which is preliminary data.</text>
</comment>
<keyword evidence="3" id="KW-0540">Nuclease</keyword>
<name>A0ABU0I3C1_9HYPH</name>
<dbReference type="Pfam" id="PF02021">
    <property type="entry name" value="UPF0102"/>
    <property type="match status" value="1"/>
</dbReference>
<dbReference type="RefSeq" id="WP_238203741.1">
    <property type="nucleotide sequence ID" value="NZ_BPQE01000015.1"/>
</dbReference>
<dbReference type="InterPro" id="IPR011335">
    <property type="entry name" value="Restrct_endonuc-II-like"/>
</dbReference>
<dbReference type="NCBIfam" id="NF009151">
    <property type="entry name" value="PRK12497.1-5"/>
    <property type="match status" value="1"/>
</dbReference>
<comment type="similarity">
    <text evidence="1 2">Belongs to the UPF0102 family.</text>
</comment>
<keyword evidence="3" id="KW-0378">Hydrolase</keyword>
<keyword evidence="4" id="KW-1185">Reference proteome</keyword>
<evidence type="ECO:0000313" key="3">
    <source>
        <dbReference type="EMBL" id="MDQ0449103.1"/>
    </source>
</evidence>
<dbReference type="EMBL" id="JAUSVP010000012">
    <property type="protein sequence ID" value="MDQ0449103.1"/>
    <property type="molecule type" value="Genomic_DNA"/>
</dbReference>